<comment type="caution">
    <text evidence="6">The sequence shown here is derived from an EMBL/GenBank/DDBJ whole genome shotgun (WGS) entry which is preliminary data.</text>
</comment>
<accession>A0AAV5G4H7</accession>
<dbReference type="Pfam" id="PF00026">
    <property type="entry name" value="Asp"/>
    <property type="match status" value="1"/>
</dbReference>
<dbReference type="Gene3D" id="2.40.70.10">
    <property type="entry name" value="Acid Proteases"/>
    <property type="match status" value="2"/>
</dbReference>
<feature type="active site" evidence="2">
    <location>
        <position position="116"/>
    </location>
</feature>
<gene>
    <name evidence="6" type="ORF">Rhopal_000145-T1</name>
</gene>
<evidence type="ECO:0000313" key="7">
    <source>
        <dbReference type="Proteomes" id="UP001342314"/>
    </source>
</evidence>
<dbReference type="InterPro" id="IPR034164">
    <property type="entry name" value="Pepsin-like_dom"/>
</dbReference>
<feature type="domain" description="Peptidase A1" evidence="5">
    <location>
        <begin position="98"/>
        <end position="414"/>
    </location>
</feature>
<evidence type="ECO:0000259" key="5">
    <source>
        <dbReference type="PROSITE" id="PS51767"/>
    </source>
</evidence>
<feature type="signal peptide" evidence="4">
    <location>
        <begin position="1"/>
        <end position="19"/>
    </location>
</feature>
<evidence type="ECO:0000256" key="1">
    <source>
        <dbReference type="ARBA" id="ARBA00007447"/>
    </source>
</evidence>
<feature type="active site" evidence="2">
    <location>
        <position position="301"/>
    </location>
</feature>
<dbReference type="InterPro" id="IPR033121">
    <property type="entry name" value="PEPTIDASE_A1"/>
</dbReference>
<reference evidence="6 7" key="1">
    <citation type="submission" date="2021-12" db="EMBL/GenBank/DDBJ databases">
        <title>High titer production of polyol ester of fatty acids by Rhodotorula paludigena BS15 towards product separation-free biomass refinery.</title>
        <authorList>
            <person name="Mano J."/>
            <person name="Ono H."/>
            <person name="Tanaka T."/>
            <person name="Naito K."/>
            <person name="Sushida H."/>
            <person name="Ike M."/>
            <person name="Tokuyasu K."/>
            <person name="Kitaoka M."/>
        </authorList>
    </citation>
    <scope>NUCLEOTIDE SEQUENCE [LARGE SCALE GENOMIC DNA]</scope>
    <source>
        <strain evidence="6 7">BS15</strain>
    </source>
</reference>
<evidence type="ECO:0000256" key="4">
    <source>
        <dbReference type="SAM" id="SignalP"/>
    </source>
</evidence>
<dbReference type="InterPro" id="IPR001461">
    <property type="entry name" value="Aspartic_peptidase_A1"/>
</dbReference>
<dbReference type="InterPro" id="IPR021109">
    <property type="entry name" value="Peptidase_aspartic_dom_sf"/>
</dbReference>
<keyword evidence="3" id="KW-1015">Disulfide bond</keyword>
<dbReference type="PANTHER" id="PTHR47966:SF57">
    <property type="entry name" value="PEPTIDASE A1 DOMAIN-CONTAINING PROTEIN"/>
    <property type="match status" value="1"/>
</dbReference>
<organism evidence="6 7">
    <name type="scientific">Rhodotorula paludigena</name>
    <dbReference type="NCBI Taxonomy" id="86838"/>
    <lineage>
        <taxon>Eukaryota</taxon>
        <taxon>Fungi</taxon>
        <taxon>Dikarya</taxon>
        <taxon>Basidiomycota</taxon>
        <taxon>Pucciniomycotina</taxon>
        <taxon>Microbotryomycetes</taxon>
        <taxon>Sporidiobolales</taxon>
        <taxon>Sporidiobolaceae</taxon>
        <taxon>Rhodotorula</taxon>
    </lineage>
</organism>
<comment type="similarity">
    <text evidence="1">Belongs to the peptidase A1 family.</text>
</comment>
<protein>
    <recommendedName>
        <fullName evidence="5">Peptidase A1 domain-containing protein</fullName>
    </recommendedName>
</protein>
<dbReference type="PROSITE" id="PS51767">
    <property type="entry name" value="PEPTIDASE_A1"/>
    <property type="match status" value="1"/>
</dbReference>
<dbReference type="PRINTS" id="PR00792">
    <property type="entry name" value="PEPSIN"/>
</dbReference>
<keyword evidence="7" id="KW-1185">Reference proteome</keyword>
<keyword evidence="4" id="KW-0732">Signal</keyword>
<feature type="chain" id="PRO_5043697232" description="Peptidase A1 domain-containing protein" evidence="4">
    <location>
        <begin position="20"/>
        <end position="435"/>
    </location>
</feature>
<evidence type="ECO:0000313" key="6">
    <source>
        <dbReference type="EMBL" id="GJN87200.1"/>
    </source>
</evidence>
<dbReference type="EMBL" id="BQKY01000001">
    <property type="protein sequence ID" value="GJN87200.1"/>
    <property type="molecule type" value="Genomic_DNA"/>
</dbReference>
<dbReference type="GO" id="GO:0006508">
    <property type="term" value="P:proteolysis"/>
    <property type="evidence" value="ECO:0007669"/>
    <property type="project" value="InterPro"/>
</dbReference>
<dbReference type="Proteomes" id="UP001342314">
    <property type="component" value="Unassembled WGS sequence"/>
</dbReference>
<proteinExistence type="inferred from homology"/>
<dbReference type="GO" id="GO:0004190">
    <property type="term" value="F:aspartic-type endopeptidase activity"/>
    <property type="evidence" value="ECO:0007669"/>
    <property type="project" value="InterPro"/>
</dbReference>
<evidence type="ECO:0000256" key="3">
    <source>
        <dbReference type="PIRSR" id="PIRSR601461-2"/>
    </source>
</evidence>
<dbReference type="SUPFAM" id="SSF50630">
    <property type="entry name" value="Acid proteases"/>
    <property type="match status" value="1"/>
</dbReference>
<evidence type="ECO:0000256" key="2">
    <source>
        <dbReference type="PIRSR" id="PIRSR601461-1"/>
    </source>
</evidence>
<sequence>MLGTIVLFALAGSAAATAAIPHSDATIELTRRDPGLTNLDGSANITSLLAEASRLAHKYERNRLNWDTYSAMNEKGPTAKKMKKRGTAALTEQSHAVWTGKVNVGTPAQTFDVYFDTGSSDFTLSSPSCTANCNGKAHYAPADSSTSVRTGQTVSTNFVDGTTSRGAVFKDTVTLAGTTVTGQDVVAASSLSSTVGELESDGMGLAYPSLSAAGSTSFGLTMVQQKQYALYPYFSMMLSYGGRSEITFGGFNRARVLSGSSSYWFNATPDPNGVRTYWQMGLSVPYVGNTRAGGYTTHILDSGTTLIVTSPAQAAEFWAAVPGSAKYDDNFWSFPCASPPDVKFSFSRNTVFKYGVDQDAFNLGYLSSAPDRCIGAVIGQDLGIGTSWILGDAFPDETYPARQTLVDPIVVNWYVIHDALKNRIMLAQLRPGANS</sequence>
<dbReference type="AlphaFoldDB" id="A0AAV5G4H7"/>
<feature type="disulfide bond" evidence="3">
    <location>
        <begin position="129"/>
        <end position="133"/>
    </location>
</feature>
<name>A0AAV5G4H7_9BASI</name>
<dbReference type="CDD" id="cd05471">
    <property type="entry name" value="pepsin_like"/>
    <property type="match status" value="1"/>
</dbReference>
<dbReference type="PANTHER" id="PTHR47966">
    <property type="entry name" value="BETA-SITE APP-CLEAVING ENZYME, ISOFORM A-RELATED"/>
    <property type="match status" value="1"/>
</dbReference>